<evidence type="ECO:0000313" key="5">
    <source>
        <dbReference type="Proteomes" id="UP001652442"/>
    </source>
</evidence>
<evidence type="ECO:0000313" key="4">
    <source>
        <dbReference type="EMBL" id="MCU6762335.1"/>
    </source>
</evidence>
<dbReference type="SUPFAM" id="SSF53067">
    <property type="entry name" value="Actin-like ATPase domain"/>
    <property type="match status" value="1"/>
</dbReference>
<proteinExistence type="inferred from homology"/>
<protein>
    <submittedName>
        <fullName evidence="4">ROK family transcriptional regulator</fullName>
    </submittedName>
</protein>
<dbReference type="Gene3D" id="3.30.420.40">
    <property type="match status" value="2"/>
</dbReference>
<name>A0ABT2TJE3_9FIRM</name>
<comment type="function">
    <text evidence="1">Transcriptional repressor of xylose-utilizing enzymes.</text>
</comment>
<dbReference type="Pfam" id="PF00480">
    <property type="entry name" value="ROK"/>
    <property type="match status" value="1"/>
</dbReference>
<dbReference type="Gene3D" id="1.10.10.10">
    <property type="entry name" value="Winged helix-like DNA-binding domain superfamily/Winged helix DNA-binding domain"/>
    <property type="match status" value="1"/>
</dbReference>
<dbReference type="Pfam" id="PF13412">
    <property type="entry name" value="HTH_24"/>
    <property type="match status" value="1"/>
</dbReference>
<organism evidence="4 5">
    <name type="scientific">Brotonthovivens ammoniilytica</name>
    <dbReference type="NCBI Taxonomy" id="2981725"/>
    <lineage>
        <taxon>Bacteria</taxon>
        <taxon>Bacillati</taxon>
        <taxon>Bacillota</taxon>
        <taxon>Clostridia</taxon>
        <taxon>Lachnospirales</taxon>
        <taxon>Lachnospiraceae</taxon>
        <taxon>Brotonthovivens</taxon>
    </lineage>
</organism>
<accession>A0ABT2TJE3</accession>
<gene>
    <name evidence="4" type="ORF">OCV88_08320</name>
</gene>
<dbReference type="Proteomes" id="UP001652442">
    <property type="component" value="Unassembled WGS sequence"/>
</dbReference>
<dbReference type="RefSeq" id="WP_262591027.1">
    <property type="nucleotide sequence ID" value="NZ_JAOQJQ010000003.1"/>
</dbReference>
<dbReference type="PANTHER" id="PTHR18964:SF149">
    <property type="entry name" value="BIFUNCTIONAL UDP-N-ACETYLGLUCOSAMINE 2-EPIMERASE_N-ACETYLMANNOSAMINE KINASE"/>
    <property type="match status" value="1"/>
</dbReference>
<dbReference type="EMBL" id="JAOQJQ010000003">
    <property type="protein sequence ID" value="MCU6762335.1"/>
    <property type="molecule type" value="Genomic_DNA"/>
</dbReference>
<dbReference type="SUPFAM" id="SSF46785">
    <property type="entry name" value="Winged helix' DNA-binding domain"/>
    <property type="match status" value="1"/>
</dbReference>
<keyword evidence="5" id="KW-1185">Reference proteome</keyword>
<dbReference type="InterPro" id="IPR036390">
    <property type="entry name" value="WH_DNA-bd_sf"/>
</dbReference>
<comment type="caution">
    <text evidence="4">The sequence shown here is derived from an EMBL/GenBank/DDBJ whole genome shotgun (WGS) entry which is preliminary data.</text>
</comment>
<comment type="similarity">
    <text evidence="2">Belongs to the ROK (NagC/XylR) family.</text>
</comment>
<reference evidence="4 5" key="1">
    <citation type="journal article" date="2021" name="ISME Commun">
        <title>Automated analysis of genomic sequences facilitates high-throughput and comprehensive description of bacteria.</title>
        <authorList>
            <person name="Hitch T.C.A."/>
        </authorList>
    </citation>
    <scope>NUCLEOTIDE SEQUENCE [LARGE SCALE GENOMIC DNA]</scope>
    <source>
        <strain evidence="4 5">Sanger_109</strain>
    </source>
</reference>
<dbReference type="InterPro" id="IPR036388">
    <property type="entry name" value="WH-like_DNA-bd_sf"/>
</dbReference>
<evidence type="ECO:0000256" key="3">
    <source>
        <dbReference type="ARBA" id="ARBA00022629"/>
    </source>
</evidence>
<dbReference type="InterPro" id="IPR000600">
    <property type="entry name" value="ROK"/>
</dbReference>
<dbReference type="PANTHER" id="PTHR18964">
    <property type="entry name" value="ROK (REPRESSOR, ORF, KINASE) FAMILY"/>
    <property type="match status" value="1"/>
</dbReference>
<keyword evidence="3" id="KW-0119">Carbohydrate metabolism</keyword>
<dbReference type="InterPro" id="IPR043129">
    <property type="entry name" value="ATPase_NBD"/>
</dbReference>
<keyword evidence="3" id="KW-0859">Xylose metabolism</keyword>
<sequence length="416" mass="46745">MGKLPEESQRKNKSLILQTIKKNAPVSRIELSQITNLNKATVSNIVNDFLEKNLIRETGDIISSNGRKATGLSLNMEDFVAITIRIKRNHLRTAVYTMDNSQINFRETNYNNSLNIDSIICQMQDELQLQIDFCRQNRMEILGISIATLGYLYVSTDSYYIKADGFKTLSDADIYKEIQLRFPEYKLLINHDANVSAMAELEYYSRQENYTPASLLNIVGGIGLGGGIIINGRIFQGFHGIAGEVGHLGINCLFPHGGLNGDINYNRSIYEEYASPLAIRNMVAENLYDYPKTALSLDSTLPEIYQAYDNGDPLAEWAMNRAARYLAYGLTGLIFVLDPEVIILGDEIPQSDKFVCVLNKYLADFLPSKLSSDINIRFSRFTEDSVLTGAAITLFDHILQGEDIIDSINHYLSCNH</sequence>
<evidence type="ECO:0000256" key="1">
    <source>
        <dbReference type="ARBA" id="ARBA00002486"/>
    </source>
</evidence>
<evidence type="ECO:0000256" key="2">
    <source>
        <dbReference type="ARBA" id="ARBA00006479"/>
    </source>
</evidence>